<sequence length="301" mass="35168">MHQNFLPNNLLNRLSRRGLIELSLVELPYDKVVDSEHAKQIPSADIWIFALQNYQSRPLISESFLSTSQQRAEQLKIQTINLTSHIRETIDSTTTPTEFPCIAKLAGNGAVKNFLHRSYAILRDRDTYEQWRDETGEEHLTNYAIEKFHTHRLNEEIAPFNCIERWIHICADLTVGLRISDKEIIGQSNSLTSYRRDPRLFAGEFHHLLTHKERSQPTPARTSLPLTFSYMGDSDYWELRYRKLREHTQKSGLEIGSLDVIEDKHGELHIIDYNEHTLESAERDLLSLWTNTLYRRLNRGN</sequence>
<keyword evidence="2" id="KW-1185">Reference proteome</keyword>
<dbReference type="Proteomes" id="UP000191110">
    <property type="component" value="Unassembled WGS sequence"/>
</dbReference>
<gene>
    <name evidence="1" type="ORF">BOW53_09965</name>
</gene>
<dbReference type="EMBL" id="MPRL01000040">
    <property type="protein sequence ID" value="OOZ39841.1"/>
    <property type="molecule type" value="Genomic_DNA"/>
</dbReference>
<reference evidence="1 2" key="1">
    <citation type="submission" date="2016-11" db="EMBL/GenBank/DDBJ databases">
        <title>Mixed transmission modes and dynamic genome evolution in an obligate animal-bacterial symbiosis.</title>
        <authorList>
            <person name="Russell S.L."/>
            <person name="Corbett-Detig R.B."/>
            <person name="Cavanaugh C.M."/>
        </authorList>
    </citation>
    <scope>NUCLEOTIDE SEQUENCE [LARGE SCALE GENOMIC DNA]</scope>
    <source>
        <strain evidence="1">Sveles-Q1</strain>
    </source>
</reference>
<accession>A0A1T2L433</accession>
<proteinExistence type="predicted"/>
<comment type="caution">
    <text evidence="1">The sequence shown here is derived from an EMBL/GenBank/DDBJ whole genome shotgun (WGS) entry which is preliminary data.</text>
</comment>
<evidence type="ECO:0000313" key="1">
    <source>
        <dbReference type="EMBL" id="OOZ39841.1"/>
    </source>
</evidence>
<protein>
    <recommendedName>
        <fullName evidence="3">ATP-grasp domain-containing protein</fullName>
    </recommendedName>
</protein>
<organism evidence="1 2">
    <name type="scientific">Solemya pervernicosa gill symbiont</name>
    <dbReference type="NCBI Taxonomy" id="642797"/>
    <lineage>
        <taxon>Bacteria</taxon>
        <taxon>Pseudomonadati</taxon>
        <taxon>Pseudomonadota</taxon>
        <taxon>Gammaproteobacteria</taxon>
        <taxon>sulfur-oxidizing symbionts</taxon>
    </lineage>
</organism>
<name>A0A1T2L433_9GAMM</name>
<dbReference type="AlphaFoldDB" id="A0A1T2L433"/>
<evidence type="ECO:0000313" key="2">
    <source>
        <dbReference type="Proteomes" id="UP000191110"/>
    </source>
</evidence>
<evidence type="ECO:0008006" key="3">
    <source>
        <dbReference type="Google" id="ProtNLM"/>
    </source>
</evidence>